<sequence length="579" mass="63178">MLSPKTEGVNPAFAEMDQAVAELTAAKDTWAKTTNAQRITVLSEIKDRLMPVAQDWAETAARKKGIPEGSALVGEEWISGPYTVMSACNGLLQTLSHMEGKTFLNSLKKRQTVGGQTAVRVLPHSIWDHLLLSGVSAEVWMQRGVTPENLAANTASSYDAPVDSRTGKVTLVLGAGNIAAIAPLDVLDKLFNEHHVVILKMNPVNDYLAEFLTAALKPLIDMDALRIVKGGADVGGYLCEHANVDDIHITGSGASHDAIVWGVGEEGIRNKTAGTPKLNKPITSELGAVCPTIVVPGPWTAADLQFQAENIATQKMHNSGFNCVACQMLVLPKNWEKKDKLISTIEKVISGMDPRQPYYPGAADRLAKFEKNADNVVKFDRGPVPACLVGSDTDQSSDMYRNEEVFAPAMTIHEINATDPATYLRAAVKYADDNLYGTLGSNIVIHPKTVQQIGKAQFEEIITELRYGTIAINTWSGLGFLTPACPWGAFPGHTLQDVQSGIGFAHNTYMFDKPERVIVRAPWRPFPRNLLSGDLTLLPKPPWFVTNKKQHKVGMLLTRFQHTPSFLKLPRIFLNALLG</sequence>
<dbReference type="Gene3D" id="3.40.605.10">
    <property type="entry name" value="Aldehyde Dehydrogenase, Chain A, domain 1"/>
    <property type="match status" value="2"/>
</dbReference>
<proteinExistence type="inferred from homology"/>
<keyword evidence="5" id="KW-1185">Reference proteome</keyword>
<dbReference type="EMBL" id="JACIEI010000001">
    <property type="protein sequence ID" value="MBB3992804.1"/>
    <property type="molecule type" value="Genomic_DNA"/>
</dbReference>
<dbReference type="EC" id="1.2.1.5" evidence="4"/>
<accession>A0A7W6E7R5</accession>
<dbReference type="SUPFAM" id="SSF53720">
    <property type="entry name" value="ALDH-like"/>
    <property type="match status" value="2"/>
</dbReference>
<dbReference type="Gene3D" id="3.40.309.10">
    <property type="entry name" value="Aldehyde Dehydrogenase, Chain A, domain 2"/>
    <property type="match status" value="1"/>
</dbReference>
<dbReference type="GO" id="GO:0009450">
    <property type="term" value="P:gamma-aminobutyric acid catabolic process"/>
    <property type="evidence" value="ECO:0007669"/>
    <property type="project" value="TreeGrafter"/>
</dbReference>
<evidence type="ECO:0000313" key="5">
    <source>
        <dbReference type="Proteomes" id="UP000530268"/>
    </source>
</evidence>
<dbReference type="InterPro" id="IPR050740">
    <property type="entry name" value="Aldehyde_DH_Superfamily"/>
</dbReference>
<dbReference type="InterPro" id="IPR015590">
    <property type="entry name" value="Aldehyde_DH_dom"/>
</dbReference>
<evidence type="ECO:0000256" key="1">
    <source>
        <dbReference type="ARBA" id="ARBA00009986"/>
    </source>
</evidence>
<dbReference type="InterPro" id="IPR016161">
    <property type="entry name" value="Ald_DH/histidinol_DH"/>
</dbReference>
<evidence type="ECO:0000259" key="3">
    <source>
        <dbReference type="Pfam" id="PF00171"/>
    </source>
</evidence>
<dbReference type="AlphaFoldDB" id="A0A7W6E7R5"/>
<comment type="similarity">
    <text evidence="1">Belongs to the aldehyde dehydrogenase family.</text>
</comment>
<feature type="domain" description="Aldehyde dehydrogenase" evidence="3">
    <location>
        <begin position="197"/>
        <end position="475"/>
    </location>
</feature>
<dbReference type="Proteomes" id="UP000530268">
    <property type="component" value="Unassembled WGS sequence"/>
</dbReference>
<dbReference type="PANTHER" id="PTHR43353">
    <property type="entry name" value="SUCCINATE-SEMIALDEHYDE DEHYDROGENASE, MITOCHONDRIAL"/>
    <property type="match status" value="1"/>
</dbReference>
<dbReference type="GO" id="GO:0004030">
    <property type="term" value="F:aldehyde dehydrogenase [NAD(P)+] activity"/>
    <property type="evidence" value="ECO:0007669"/>
    <property type="project" value="UniProtKB-EC"/>
</dbReference>
<protein>
    <submittedName>
        <fullName evidence="4">Aldehyde dehydrogenase (NAD(P)+)</fullName>
        <ecNumber evidence="4">1.2.1.5</ecNumber>
    </submittedName>
</protein>
<name>A0A7W6E7R5_9RHOB</name>
<comment type="caution">
    <text evidence="4">The sequence shown here is derived from an EMBL/GenBank/DDBJ whole genome shotgun (WGS) entry which is preliminary data.</text>
</comment>
<dbReference type="GO" id="GO:0004777">
    <property type="term" value="F:succinate-semialdehyde dehydrogenase (NAD+) activity"/>
    <property type="evidence" value="ECO:0007669"/>
    <property type="project" value="TreeGrafter"/>
</dbReference>
<dbReference type="RefSeq" id="WP_184562251.1">
    <property type="nucleotide sequence ID" value="NZ_JACIEI010000001.1"/>
</dbReference>
<gene>
    <name evidence="4" type="ORF">GGR95_000423</name>
</gene>
<dbReference type="InterPro" id="IPR016162">
    <property type="entry name" value="Ald_DH_N"/>
</dbReference>
<organism evidence="4 5">
    <name type="scientific">Sulfitobacter undariae</name>
    <dbReference type="NCBI Taxonomy" id="1563671"/>
    <lineage>
        <taxon>Bacteria</taxon>
        <taxon>Pseudomonadati</taxon>
        <taxon>Pseudomonadota</taxon>
        <taxon>Alphaproteobacteria</taxon>
        <taxon>Rhodobacterales</taxon>
        <taxon>Roseobacteraceae</taxon>
        <taxon>Sulfitobacter</taxon>
    </lineage>
</organism>
<evidence type="ECO:0000256" key="2">
    <source>
        <dbReference type="ARBA" id="ARBA00023002"/>
    </source>
</evidence>
<evidence type="ECO:0000313" key="4">
    <source>
        <dbReference type="EMBL" id="MBB3992804.1"/>
    </source>
</evidence>
<dbReference type="PANTHER" id="PTHR43353:SF5">
    <property type="entry name" value="SUCCINATE-SEMIALDEHYDE DEHYDROGENASE, MITOCHONDRIAL"/>
    <property type="match status" value="1"/>
</dbReference>
<keyword evidence="2 4" id="KW-0560">Oxidoreductase</keyword>
<dbReference type="InterPro" id="IPR016163">
    <property type="entry name" value="Ald_DH_C"/>
</dbReference>
<reference evidence="4 5" key="1">
    <citation type="submission" date="2020-08" db="EMBL/GenBank/DDBJ databases">
        <title>Genomic Encyclopedia of Type Strains, Phase IV (KMG-IV): sequencing the most valuable type-strain genomes for metagenomic binning, comparative biology and taxonomic classification.</title>
        <authorList>
            <person name="Goeker M."/>
        </authorList>
    </citation>
    <scope>NUCLEOTIDE SEQUENCE [LARGE SCALE GENOMIC DNA]</scope>
    <source>
        <strain evidence="4 5">DSM 102234</strain>
    </source>
</reference>
<dbReference type="Pfam" id="PF00171">
    <property type="entry name" value="Aldedh"/>
    <property type="match status" value="1"/>
</dbReference>